<feature type="domain" description="Protein kinase" evidence="5">
    <location>
        <begin position="176"/>
        <end position="376"/>
    </location>
</feature>
<keyword evidence="6" id="KW-0808">Transferase</keyword>
<dbReference type="Pfam" id="PF00498">
    <property type="entry name" value="FHA"/>
    <property type="match status" value="1"/>
</dbReference>
<keyword evidence="6" id="KW-0418">Kinase</keyword>
<feature type="non-terminal residue" evidence="6">
    <location>
        <position position="376"/>
    </location>
</feature>
<dbReference type="AlphaFoldDB" id="A0A9P9BI12"/>
<accession>A0A9P9BI12</accession>
<dbReference type="Gene3D" id="1.10.510.10">
    <property type="entry name" value="Transferase(Phosphotransferase) domain 1"/>
    <property type="match status" value="1"/>
</dbReference>
<dbReference type="GeneID" id="70178389"/>
<evidence type="ECO:0000259" key="5">
    <source>
        <dbReference type="PROSITE" id="PS50011"/>
    </source>
</evidence>
<dbReference type="OrthoDB" id="10252171at2759"/>
<comment type="similarity">
    <text evidence="2">Belongs to the protein kinase superfamily. CAMK Ser/Thr protein kinase family. CHEK2 subfamily.</text>
</comment>
<name>A0A9P9BI12_9PEZI</name>
<evidence type="ECO:0000313" key="6">
    <source>
        <dbReference type="EMBL" id="KAH7009435.1"/>
    </source>
</evidence>
<dbReference type="Gene3D" id="2.60.200.20">
    <property type="match status" value="1"/>
</dbReference>
<evidence type="ECO:0000256" key="2">
    <source>
        <dbReference type="ARBA" id="ARBA00005575"/>
    </source>
</evidence>
<dbReference type="Proteomes" id="UP000756346">
    <property type="component" value="Unassembled WGS sequence"/>
</dbReference>
<protein>
    <recommendedName>
        <fullName evidence="3">Autophagy-related protein 1</fullName>
    </recommendedName>
</protein>
<dbReference type="GO" id="GO:0034045">
    <property type="term" value="C:phagophore assembly site membrane"/>
    <property type="evidence" value="ECO:0007669"/>
    <property type="project" value="UniProtKB-SubCell"/>
</dbReference>
<dbReference type="InterPro" id="IPR008984">
    <property type="entry name" value="SMAD_FHA_dom_sf"/>
</dbReference>
<dbReference type="SUPFAM" id="SSF49879">
    <property type="entry name" value="SMAD/FHA domain"/>
    <property type="match status" value="1"/>
</dbReference>
<proteinExistence type="inferred from homology"/>
<evidence type="ECO:0000256" key="3">
    <source>
        <dbReference type="ARBA" id="ARBA00030237"/>
    </source>
</evidence>
<comment type="caution">
    <text evidence="6">The sequence shown here is derived from an EMBL/GenBank/DDBJ whole genome shotgun (WGS) entry which is preliminary data.</text>
</comment>
<dbReference type="EMBL" id="JAGTJQ010000018">
    <property type="protein sequence ID" value="KAH7009435.1"/>
    <property type="molecule type" value="Genomic_DNA"/>
</dbReference>
<sequence>ERASTEPPEDIFAQPLDCLPHLPICFSSFPRTKKGFLFGRNTSCDLVLSYQGVSNIHFSITFDEHNRLIIKDWNSLVGTTVAYDTDYTEARRDFQWIIRGHDVPDRKHIIVITIPSIVAFQIVVARHDMMDPAYHDKANRFKQGRASAEALLYDARLSYPPTRSGTGVHTPHQGAIYVRSSLGGDTHGFVNHLWNVSTGVETVEKVPSPLSIQRKSYHTEIWQKEAAIMSRLSHDKIVRLLACSFNPTPRLEMEYLRGGALDSYTDLAYQEVLSITSQCLSALTYMHELKPPVAHRNIKPANILVDYRIGNRIAIKLGGFGLSEQSVLETQCGTPIYLAPEISRAAMSRSPSYTVAVDIWSLGVVAYELAIGLPAF</sequence>
<feature type="domain" description="FHA" evidence="4">
    <location>
        <begin position="36"/>
        <end position="81"/>
    </location>
</feature>
<evidence type="ECO:0000259" key="4">
    <source>
        <dbReference type="PROSITE" id="PS50006"/>
    </source>
</evidence>
<dbReference type="InterPro" id="IPR045269">
    <property type="entry name" value="Atg1-like"/>
</dbReference>
<dbReference type="CDD" id="cd00060">
    <property type="entry name" value="FHA"/>
    <property type="match status" value="1"/>
</dbReference>
<dbReference type="GO" id="GO:0004674">
    <property type="term" value="F:protein serine/threonine kinase activity"/>
    <property type="evidence" value="ECO:0007669"/>
    <property type="project" value="InterPro"/>
</dbReference>
<gene>
    <name evidence="6" type="ORF">B0I36DRAFT_206317</name>
</gene>
<organism evidence="6 7">
    <name type="scientific">Microdochium trichocladiopsis</name>
    <dbReference type="NCBI Taxonomy" id="1682393"/>
    <lineage>
        <taxon>Eukaryota</taxon>
        <taxon>Fungi</taxon>
        <taxon>Dikarya</taxon>
        <taxon>Ascomycota</taxon>
        <taxon>Pezizomycotina</taxon>
        <taxon>Sordariomycetes</taxon>
        <taxon>Xylariomycetidae</taxon>
        <taxon>Xylariales</taxon>
        <taxon>Microdochiaceae</taxon>
        <taxon>Microdochium</taxon>
    </lineage>
</organism>
<dbReference type="RefSeq" id="XP_046004063.1">
    <property type="nucleotide sequence ID" value="XM_046148843.1"/>
</dbReference>
<dbReference type="GO" id="GO:0010506">
    <property type="term" value="P:regulation of autophagy"/>
    <property type="evidence" value="ECO:0007669"/>
    <property type="project" value="InterPro"/>
</dbReference>
<comment type="subcellular location">
    <subcellularLocation>
        <location evidence="1">Preautophagosomal structure membrane</location>
        <topology evidence="1">Peripheral membrane protein</topology>
    </subcellularLocation>
</comment>
<dbReference type="SUPFAM" id="SSF56112">
    <property type="entry name" value="Protein kinase-like (PK-like)"/>
    <property type="match status" value="1"/>
</dbReference>
<dbReference type="PROSITE" id="PS50006">
    <property type="entry name" value="FHA_DOMAIN"/>
    <property type="match status" value="1"/>
</dbReference>
<dbReference type="Pfam" id="PF00069">
    <property type="entry name" value="Pkinase"/>
    <property type="match status" value="1"/>
</dbReference>
<dbReference type="InterPro" id="IPR000719">
    <property type="entry name" value="Prot_kinase_dom"/>
</dbReference>
<keyword evidence="7" id="KW-1185">Reference proteome</keyword>
<dbReference type="GO" id="GO:0005524">
    <property type="term" value="F:ATP binding"/>
    <property type="evidence" value="ECO:0007669"/>
    <property type="project" value="InterPro"/>
</dbReference>
<evidence type="ECO:0000256" key="1">
    <source>
        <dbReference type="ARBA" id="ARBA00004623"/>
    </source>
</evidence>
<dbReference type="InterPro" id="IPR011009">
    <property type="entry name" value="Kinase-like_dom_sf"/>
</dbReference>
<dbReference type="PROSITE" id="PS50011">
    <property type="entry name" value="PROTEIN_KINASE_DOM"/>
    <property type="match status" value="1"/>
</dbReference>
<evidence type="ECO:0000313" key="7">
    <source>
        <dbReference type="Proteomes" id="UP000756346"/>
    </source>
</evidence>
<dbReference type="PANTHER" id="PTHR24348">
    <property type="entry name" value="SERINE/THREONINE-PROTEIN KINASE UNC-51-RELATED"/>
    <property type="match status" value="1"/>
</dbReference>
<feature type="non-terminal residue" evidence="6">
    <location>
        <position position="1"/>
    </location>
</feature>
<reference evidence="6" key="1">
    <citation type="journal article" date="2021" name="Nat. Commun.">
        <title>Genetic determinants of endophytism in the Arabidopsis root mycobiome.</title>
        <authorList>
            <person name="Mesny F."/>
            <person name="Miyauchi S."/>
            <person name="Thiergart T."/>
            <person name="Pickel B."/>
            <person name="Atanasova L."/>
            <person name="Karlsson M."/>
            <person name="Huettel B."/>
            <person name="Barry K.W."/>
            <person name="Haridas S."/>
            <person name="Chen C."/>
            <person name="Bauer D."/>
            <person name="Andreopoulos W."/>
            <person name="Pangilinan J."/>
            <person name="LaButti K."/>
            <person name="Riley R."/>
            <person name="Lipzen A."/>
            <person name="Clum A."/>
            <person name="Drula E."/>
            <person name="Henrissat B."/>
            <person name="Kohler A."/>
            <person name="Grigoriev I.V."/>
            <person name="Martin F.M."/>
            <person name="Hacquard S."/>
        </authorList>
    </citation>
    <scope>NUCLEOTIDE SEQUENCE</scope>
    <source>
        <strain evidence="6">MPI-CAGE-CH-0230</strain>
    </source>
</reference>
<dbReference type="InterPro" id="IPR000253">
    <property type="entry name" value="FHA_dom"/>
</dbReference>